<dbReference type="InterPro" id="IPR053214">
    <property type="entry name" value="LysM12-like"/>
</dbReference>
<evidence type="ECO:0000256" key="12">
    <source>
        <dbReference type="SAM" id="MobiDB-lite"/>
    </source>
</evidence>
<dbReference type="PROSITE" id="PS01095">
    <property type="entry name" value="GH18_1"/>
    <property type="match status" value="1"/>
</dbReference>
<feature type="domain" description="GH18" evidence="15">
    <location>
        <begin position="560"/>
        <end position="875"/>
    </location>
</feature>
<dbReference type="SUPFAM" id="SSF51445">
    <property type="entry name" value="(Trans)glycosidases"/>
    <property type="match status" value="1"/>
</dbReference>
<dbReference type="InterPro" id="IPR001223">
    <property type="entry name" value="Glyco_hydro18_cat"/>
</dbReference>
<dbReference type="Pfam" id="PF00704">
    <property type="entry name" value="Glyco_hydro_18"/>
    <property type="match status" value="1"/>
</dbReference>
<organism evidence="16 17">
    <name type="scientific">Aspergillus cavernicola</name>
    <dbReference type="NCBI Taxonomy" id="176166"/>
    <lineage>
        <taxon>Eukaryota</taxon>
        <taxon>Fungi</taxon>
        <taxon>Dikarya</taxon>
        <taxon>Ascomycota</taxon>
        <taxon>Pezizomycotina</taxon>
        <taxon>Eurotiomycetes</taxon>
        <taxon>Eurotiomycetidae</taxon>
        <taxon>Eurotiales</taxon>
        <taxon>Aspergillaceae</taxon>
        <taxon>Aspergillus</taxon>
        <taxon>Aspergillus subgen. Nidulantes</taxon>
    </lineage>
</organism>
<feature type="region of interest" description="Disordered" evidence="12">
    <location>
        <begin position="1244"/>
        <end position="1293"/>
    </location>
</feature>
<keyword evidence="17" id="KW-1185">Reference proteome</keyword>
<accession>A0ABR4IJM0</accession>
<dbReference type="PANTHER" id="PTHR47700">
    <property type="entry name" value="V CHITINASE, PUTATIVE (AFU_ORTHOLOGUE AFUA_6G13720)-RELATED"/>
    <property type="match status" value="1"/>
</dbReference>
<evidence type="ECO:0000259" key="15">
    <source>
        <dbReference type="PROSITE" id="PS51910"/>
    </source>
</evidence>
<dbReference type="Pfam" id="PF01476">
    <property type="entry name" value="LysM"/>
    <property type="match status" value="2"/>
</dbReference>
<dbReference type="SMART" id="SM00636">
    <property type="entry name" value="Glyco_18"/>
    <property type="match status" value="1"/>
</dbReference>
<dbReference type="InterPro" id="IPR036779">
    <property type="entry name" value="LysM_dom_sf"/>
</dbReference>
<evidence type="ECO:0000256" key="7">
    <source>
        <dbReference type="ARBA" id="ARBA00023026"/>
    </source>
</evidence>
<dbReference type="CDD" id="cd02878">
    <property type="entry name" value="GH18_zymocin_alpha"/>
    <property type="match status" value="1"/>
</dbReference>
<dbReference type="InterPro" id="IPR001579">
    <property type="entry name" value="Glyco_hydro_18_chit_AS"/>
</dbReference>
<evidence type="ECO:0000256" key="6">
    <source>
        <dbReference type="ARBA" id="ARBA00023024"/>
    </source>
</evidence>
<dbReference type="InterPro" id="IPR011583">
    <property type="entry name" value="Chitinase_II/V-like_cat"/>
</dbReference>
<sequence>MRWTGGLAGALVGSLAYHAMPGLASVADVDPAEVASSASQTSDAASLKAALLAGNFTSPISHAVRSRCPLSCSESGLDSTAWSVYHRVDRLDLCDSPMLLDFNLFNKLDDPRTHLSIAACTADLKLSSSSKRETTDISCLSDSVTRSTDTSLELATSGTTSSTKTTDVVDLLDQLQSAFALSESACKEDIQIAYTDKAAIGVYLGSALSSQGVISPVLKKLATQVQTDGSIAQETFVQLCDSSTARYSLGVYVSTTGDLPSVQQALQTWHNSSCLATKDATADWYSISYLAPSSHQNSTLASNSTSLAARELSRRRANADQQLHHGYMHSHLHKARDARRLRSRDDSDECTTIQVVSGDTCTTLADECGITAAEFTEYNSDSDLCSTLLAGQHVCCTDGDLPDYAPSPDLDGNCYSYTVKTNDTCLYLAAAYDITVDEVEAWNTGSNGTWGWMGCSDLLIGSYMCLSEGYPPMPANVPSAVCGPQVNDTATAPHGTDLSTLNECPLNACCDIWGQCGITADFCTPSNSTTGNPGTAAEGENGCISNCGTEIVVSDAPASTYSIAYFEASDQNRSCLTMSVDQVDTSVYTHIHFAFATINTDMSISVDGMEDQLSLLSDMTGVKRILSIGGWDFSTNTGTYMIFRDAVTSTNRATLVSNIVDFLDEYDLDGVDFDWEYPDEPDIPGIPAGTTADSTNYYLTLVAMKEALSSEKTVSVTAPASFWYLECFPIEAIGSIVDYIVYMTYDLHGQWDYDNAYVDSGCDDGNCLRSHVNITETLSSLSMITKAGVSSNKVAVGVASYARSFEMTEAGCWTSMCTYTGPDSGAWPGPCTDTAGYIANYELELVIAENPTAELYWDKDSYSNILVFNETQWAGYMNDTNKAVRIALYESLAFLGSADWAVDLQSEDGNEDNDGSGVIYIDPTVFSEPSPTVAGYPPFTMVWPTSTLATPIVVNFPPYPWVDIEGVITENTMTSTTSASGNVTFTWSEQQIDSLATISTTTTITTTTTHDSSSTIIILPINTGGFYWSPVPLPDIPLPTINLPELPPIPTLECFTLFGIFTIDCPPNEDKSKKTTHYTSAKESPTCSPSTAASCGKLCTTNCDASSTSTDESTTTTTTCTSEKTSSCSTTSSMTVTGCSVTATTTTTGVYCAATPAAVWSTDDQGENGAEYMTTTTTSVPEEVVASGTTYLVGAGGAITLGDGDVITVPTDPGATTVMTIDGETVTVNPAVEMTVTVVSIDSTDTTSTTESTATNPFSVSTTKKSTTTTTSETYTETTTTKATTTSTETTTTATTTTAATTTTSSVSSECVGGDFSTCITELEGRCSGECATWPFTVRNECITQCINTAFGTCYDNC</sequence>
<evidence type="ECO:0000256" key="11">
    <source>
        <dbReference type="RuleBase" id="RU000489"/>
    </source>
</evidence>
<name>A0ABR4IJM0_9EURO</name>
<keyword evidence="8" id="KW-0119">Carbohydrate metabolism</keyword>
<dbReference type="InterPro" id="IPR018392">
    <property type="entry name" value="LysM"/>
</dbReference>
<dbReference type="EC" id="3.2.1.14" evidence="3"/>
<keyword evidence="9 11" id="KW-0326">Glycosidase</keyword>
<dbReference type="Gene3D" id="3.10.50.10">
    <property type="match status" value="1"/>
</dbReference>
<evidence type="ECO:0000256" key="1">
    <source>
        <dbReference type="ARBA" id="ARBA00000822"/>
    </source>
</evidence>
<dbReference type="SUPFAM" id="SSF57016">
    <property type="entry name" value="Plant lectins/antimicrobial peptides"/>
    <property type="match status" value="1"/>
</dbReference>
<dbReference type="InterPro" id="IPR017853">
    <property type="entry name" value="GH"/>
</dbReference>
<feature type="domain" description="LysM" evidence="14">
    <location>
        <begin position="351"/>
        <end position="396"/>
    </location>
</feature>
<keyword evidence="13" id="KW-0732">Signal</keyword>
<keyword evidence="4" id="KW-0147">Chitin-binding</keyword>
<proteinExistence type="inferred from homology"/>
<keyword evidence="6" id="KW-0146">Chitin degradation</keyword>
<dbReference type="EMBL" id="JBFXLS010000022">
    <property type="protein sequence ID" value="KAL2827936.1"/>
    <property type="molecule type" value="Genomic_DNA"/>
</dbReference>
<protein>
    <recommendedName>
        <fullName evidence="3">chitinase</fullName>
        <ecNumber evidence="3">3.2.1.14</ecNumber>
    </recommendedName>
</protein>
<reference evidence="16 17" key="1">
    <citation type="submission" date="2024-07" db="EMBL/GenBank/DDBJ databases">
        <title>Section-level genome sequencing and comparative genomics of Aspergillus sections Usti and Cavernicolus.</title>
        <authorList>
            <consortium name="Lawrence Berkeley National Laboratory"/>
            <person name="Nybo J.L."/>
            <person name="Vesth T.C."/>
            <person name="Theobald S."/>
            <person name="Frisvad J.C."/>
            <person name="Larsen T.O."/>
            <person name="Kjaerboelling I."/>
            <person name="Rothschild-Mancinelli K."/>
            <person name="Lyhne E.K."/>
            <person name="Kogle M.E."/>
            <person name="Barry K."/>
            <person name="Clum A."/>
            <person name="Na H."/>
            <person name="Ledsgaard L."/>
            <person name="Lin J."/>
            <person name="Lipzen A."/>
            <person name="Kuo A."/>
            <person name="Riley R."/>
            <person name="Mondo S."/>
            <person name="LaButti K."/>
            <person name="Haridas S."/>
            <person name="Pangalinan J."/>
            <person name="Salamov A.A."/>
            <person name="Simmons B.A."/>
            <person name="Magnuson J.K."/>
            <person name="Chen J."/>
            <person name="Drula E."/>
            <person name="Henrissat B."/>
            <person name="Wiebenga A."/>
            <person name="Lubbers R.J."/>
            <person name="Gomes A.C."/>
            <person name="Makela M.R."/>
            <person name="Stajich J."/>
            <person name="Grigoriev I.V."/>
            <person name="Mortensen U.H."/>
            <person name="De vries R.P."/>
            <person name="Baker S.E."/>
            <person name="Andersen M.R."/>
        </authorList>
    </citation>
    <scope>NUCLEOTIDE SEQUENCE [LARGE SCALE GENOMIC DNA]</scope>
    <source>
        <strain evidence="16 17">CBS 600.67</strain>
    </source>
</reference>
<evidence type="ECO:0000256" key="5">
    <source>
        <dbReference type="ARBA" id="ARBA00022801"/>
    </source>
</evidence>
<evidence type="ECO:0000313" key="16">
    <source>
        <dbReference type="EMBL" id="KAL2827936.1"/>
    </source>
</evidence>
<evidence type="ECO:0000256" key="4">
    <source>
        <dbReference type="ARBA" id="ARBA00022669"/>
    </source>
</evidence>
<keyword evidence="5 11" id="KW-0378">Hydrolase</keyword>
<dbReference type="InterPro" id="IPR029070">
    <property type="entry name" value="Chitinase_insertion_sf"/>
</dbReference>
<comment type="caution">
    <text evidence="16">The sequence shown here is derived from an EMBL/GenBank/DDBJ whole genome shotgun (WGS) entry which is preliminary data.</text>
</comment>
<dbReference type="PROSITE" id="PS51782">
    <property type="entry name" value="LYSM"/>
    <property type="match status" value="2"/>
</dbReference>
<dbReference type="CDD" id="cd00118">
    <property type="entry name" value="LysM"/>
    <property type="match status" value="1"/>
</dbReference>
<evidence type="ECO:0000313" key="17">
    <source>
        <dbReference type="Proteomes" id="UP001610335"/>
    </source>
</evidence>
<evidence type="ECO:0000256" key="8">
    <source>
        <dbReference type="ARBA" id="ARBA00023277"/>
    </source>
</evidence>
<comment type="catalytic activity">
    <reaction evidence="1">
        <text>Random endo-hydrolysis of N-acetyl-beta-D-glucosaminide (1-&gt;4)-beta-linkages in chitin and chitodextrins.</text>
        <dbReference type="EC" id="3.2.1.14"/>
    </reaction>
</comment>
<dbReference type="Proteomes" id="UP001610335">
    <property type="component" value="Unassembled WGS sequence"/>
</dbReference>
<feature type="signal peptide" evidence="13">
    <location>
        <begin position="1"/>
        <end position="16"/>
    </location>
</feature>
<feature type="chain" id="PRO_5047093497" description="chitinase" evidence="13">
    <location>
        <begin position="17"/>
        <end position="1358"/>
    </location>
</feature>
<dbReference type="PROSITE" id="PS51910">
    <property type="entry name" value="GH18_2"/>
    <property type="match status" value="1"/>
</dbReference>
<evidence type="ECO:0000256" key="2">
    <source>
        <dbReference type="ARBA" id="ARBA00008682"/>
    </source>
</evidence>
<comment type="similarity">
    <text evidence="2">Belongs to the glycosyl hydrolase 18 family. Chitinase class V subfamily.</text>
</comment>
<dbReference type="SUPFAM" id="SSF54106">
    <property type="entry name" value="LysM domain"/>
    <property type="match status" value="2"/>
</dbReference>
<evidence type="ECO:0000256" key="13">
    <source>
        <dbReference type="SAM" id="SignalP"/>
    </source>
</evidence>
<dbReference type="Gene3D" id="3.10.350.10">
    <property type="entry name" value="LysM domain"/>
    <property type="match status" value="2"/>
</dbReference>
<dbReference type="InterPro" id="IPR036861">
    <property type="entry name" value="Endochitinase-like_sf"/>
</dbReference>
<dbReference type="Gene3D" id="3.20.20.80">
    <property type="entry name" value="Glycosidases"/>
    <property type="match status" value="1"/>
</dbReference>
<evidence type="ECO:0000259" key="14">
    <source>
        <dbReference type="PROSITE" id="PS51782"/>
    </source>
</evidence>
<feature type="domain" description="LysM" evidence="14">
    <location>
        <begin position="415"/>
        <end position="466"/>
    </location>
</feature>
<keyword evidence="10" id="KW-0624">Polysaccharide degradation</keyword>
<dbReference type="SMART" id="SM00257">
    <property type="entry name" value="LysM"/>
    <property type="match status" value="2"/>
</dbReference>
<keyword evidence="7" id="KW-0843">Virulence</keyword>
<evidence type="ECO:0000256" key="3">
    <source>
        <dbReference type="ARBA" id="ARBA00012729"/>
    </source>
</evidence>
<evidence type="ECO:0000256" key="10">
    <source>
        <dbReference type="ARBA" id="ARBA00023326"/>
    </source>
</evidence>
<dbReference type="SUPFAM" id="SSF54556">
    <property type="entry name" value="Chitinase insertion domain"/>
    <property type="match status" value="1"/>
</dbReference>
<dbReference type="PANTHER" id="PTHR47700:SF2">
    <property type="entry name" value="CHITINASE"/>
    <property type="match status" value="1"/>
</dbReference>
<gene>
    <name evidence="16" type="ORF">BDW59DRAFT_178921</name>
</gene>
<evidence type="ECO:0000256" key="9">
    <source>
        <dbReference type="ARBA" id="ARBA00023295"/>
    </source>
</evidence>